<dbReference type="SUPFAM" id="SSF53474">
    <property type="entry name" value="alpha/beta-Hydrolases"/>
    <property type="match status" value="1"/>
</dbReference>
<feature type="domain" description="Acetyl xylan esterase" evidence="4">
    <location>
        <begin position="281"/>
        <end position="480"/>
    </location>
</feature>
<evidence type="ECO:0000256" key="2">
    <source>
        <dbReference type="PIRSR" id="PIRSR639069-2"/>
    </source>
</evidence>
<feature type="active site" description="Charge relay system" evidence="1">
    <location>
        <position position="525"/>
    </location>
</feature>
<organism evidence="5 6">
    <name type="scientific">Victivallis lenta</name>
    <dbReference type="NCBI Taxonomy" id="2606640"/>
    <lineage>
        <taxon>Bacteria</taxon>
        <taxon>Pseudomonadati</taxon>
        <taxon>Lentisphaerota</taxon>
        <taxon>Lentisphaeria</taxon>
        <taxon>Victivallales</taxon>
        <taxon>Victivallaceae</taxon>
        <taxon>Victivallis</taxon>
    </lineage>
</organism>
<dbReference type="InterPro" id="IPR029058">
    <property type="entry name" value="AB_hydrolase_fold"/>
</dbReference>
<evidence type="ECO:0000256" key="3">
    <source>
        <dbReference type="SAM" id="SignalP"/>
    </source>
</evidence>
<dbReference type="Proteomes" id="UP000435649">
    <property type="component" value="Unassembled WGS sequence"/>
</dbReference>
<dbReference type="PANTHER" id="PTHR40111:SF1">
    <property type="entry name" value="CEPHALOSPORIN-C DEACETYLASE"/>
    <property type="match status" value="1"/>
</dbReference>
<dbReference type="AlphaFoldDB" id="A0A844G1C7"/>
<dbReference type="Pfam" id="PF05448">
    <property type="entry name" value="AXE1"/>
    <property type="match status" value="2"/>
</dbReference>
<feature type="binding site" evidence="2">
    <location>
        <position position="358"/>
    </location>
    <ligand>
        <name>substrate</name>
    </ligand>
</feature>
<feature type="domain" description="Acetyl xylan esterase" evidence="4">
    <location>
        <begin position="499"/>
        <end position="555"/>
    </location>
</feature>
<protein>
    <submittedName>
        <fullName evidence="5">Acetylxylan esterase</fullName>
    </submittedName>
</protein>
<feature type="chain" id="PRO_5032666047" evidence="3">
    <location>
        <begin position="20"/>
        <end position="570"/>
    </location>
</feature>
<feature type="signal peptide" evidence="3">
    <location>
        <begin position="1"/>
        <end position="19"/>
    </location>
</feature>
<sequence>MKIKSIVLSLFCLSALALGAELMSQQDLQATWFKDNPNYKVEFSAEKCTAACLKNERRALAVQSRSITGVKPGETFKVSFLARGTVNNLEFFPQSNGKNCSDQQGLFRVFDDWNRYEATFTIPEDCKTFSCVIYAWNQEGFFEIREFSIRPSTAETDNQAAGLDTQKITINGTSDKVLYEPGEQMKFLIEPDFGGQSVPSETYSVKWQRIGEDGKRATGKEPFAPGKPVVITSSLDTPGFVRIVAYLADGKGRIVQKKNQAGRPEDICFIGGAGVQPEKLQPAVEEPADFDAFWAKQKAKLAAIPVKYKMDQVGSSKNVDIYAVSVDCAGPRPVTGYLTVPVGAKEKSLPAYVSYHGYGTNIQVPPKDGPGNRLRFEVNAHGYELGKDKACYDDFFAKIKSNGAIYAFDPKQNSDPETAYFNGMALRVMRLLEFIKQLPQWNGKVLSASGASQGGLQTIWAAALDPDVTDAVSIITWCCDLAGPARGRPEGWRPAYVPALNYYDAVFHARRVKCPVDIARAGLGDDICPPSGLAILYNNLGSAKKKISWVQGSTHGFVPEKAQSFLVEQK</sequence>
<dbReference type="GO" id="GO:0052689">
    <property type="term" value="F:carboxylic ester hydrolase activity"/>
    <property type="evidence" value="ECO:0007669"/>
    <property type="project" value="TreeGrafter"/>
</dbReference>
<accession>A0A844G1C7</accession>
<name>A0A844G1C7_9BACT</name>
<proteinExistence type="predicted"/>
<evidence type="ECO:0000313" key="5">
    <source>
        <dbReference type="EMBL" id="MST97166.1"/>
    </source>
</evidence>
<dbReference type="GO" id="GO:0005976">
    <property type="term" value="P:polysaccharide metabolic process"/>
    <property type="evidence" value="ECO:0007669"/>
    <property type="project" value="TreeGrafter"/>
</dbReference>
<keyword evidence="3" id="KW-0732">Signal</keyword>
<evidence type="ECO:0000313" key="6">
    <source>
        <dbReference type="Proteomes" id="UP000435649"/>
    </source>
</evidence>
<evidence type="ECO:0000259" key="4">
    <source>
        <dbReference type="Pfam" id="PF05448"/>
    </source>
</evidence>
<evidence type="ECO:0000256" key="1">
    <source>
        <dbReference type="PIRSR" id="PIRSR639069-1"/>
    </source>
</evidence>
<feature type="active site" description="Nucleophile" evidence="1">
    <location>
        <position position="452"/>
    </location>
</feature>
<dbReference type="Gene3D" id="2.60.120.260">
    <property type="entry name" value="Galactose-binding domain-like"/>
    <property type="match status" value="1"/>
</dbReference>
<dbReference type="EMBL" id="VUNS01000008">
    <property type="protein sequence ID" value="MST97166.1"/>
    <property type="molecule type" value="Genomic_DNA"/>
</dbReference>
<keyword evidence="6" id="KW-1185">Reference proteome</keyword>
<dbReference type="PANTHER" id="PTHR40111">
    <property type="entry name" value="CEPHALOSPORIN-C DEACETYLASE"/>
    <property type="match status" value="1"/>
</dbReference>
<gene>
    <name evidence="5" type="ORF">FYJ85_08930</name>
</gene>
<comment type="caution">
    <text evidence="5">The sequence shown here is derived from an EMBL/GenBank/DDBJ whole genome shotgun (WGS) entry which is preliminary data.</text>
</comment>
<feature type="active site" description="Charge relay system" evidence="1">
    <location>
        <position position="555"/>
    </location>
</feature>
<dbReference type="InterPro" id="IPR039069">
    <property type="entry name" value="CE7"/>
</dbReference>
<dbReference type="InterPro" id="IPR008391">
    <property type="entry name" value="AXE1_dom"/>
</dbReference>
<reference evidence="5 6" key="1">
    <citation type="submission" date="2019-08" db="EMBL/GenBank/DDBJ databases">
        <title>In-depth cultivation of the pig gut microbiome towards novel bacterial diversity and tailored functional studies.</title>
        <authorList>
            <person name="Wylensek D."/>
            <person name="Hitch T.C.A."/>
            <person name="Clavel T."/>
        </authorList>
    </citation>
    <scope>NUCLEOTIDE SEQUENCE [LARGE SCALE GENOMIC DNA]</scope>
    <source>
        <strain evidence="5 6">BBE-744-WT-12</strain>
    </source>
</reference>
<dbReference type="Gene3D" id="3.40.50.1820">
    <property type="entry name" value="alpha/beta hydrolase"/>
    <property type="match status" value="1"/>
</dbReference>